<feature type="domain" description="Sialidase" evidence="5">
    <location>
        <begin position="503"/>
        <end position="780"/>
    </location>
</feature>
<dbReference type="PANTHER" id="PTHR42970">
    <property type="entry name" value="PECTATE LYASE C-RELATED"/>
    <property type="match status" value="1"/>
</dbReference>
<dbReference type="GO" id="GO:0046872">
    <property type="term" value="F:metal ion binding"/>
    <property type="evidence" value="ECO:0007669"/>
    <property type="project" value="UniProtKB-KW"/>
</dbReference>
<keyword evidence="2" id="KW-0325">Glycoprotein</keyword>
<evidence type="ECO:0000256" key="4">
    <source>
        <dbReference type="SAM" id="SignalP"/>
    </source>
</evidence>
<dbReference type="Proteomes" id="UP000184543">
    <property type="component" value="Unassembled WGS sequence"/>
</dbReference>
<dbReference type="InterPro" id="IPR012334">
    <property type="entry name" value="Pectin_lyas_fold"/>
</dbReference>
<evidence type="ECO:0000256" key="2">
    <source>
        <dbReference type="ARBA" id="ARBA00023180"/>
    </source>
</evidence>
<name>A0A1M6CDQ5_9FLAO</name>
<dbReference type="InterPro" id="IPR052063">
    <property type="entry name" value="Polysaccharide_Lyase_1"/>
</dbReference>
<evidence type="ECO:0000256" key="1">
    <source>
        <dbReference type="ARBA" id="ARBA00022723"/>
    </source>
</evidence>
<evidence type="ECO:0000313" key="7">
    <source>
        <dbReference type="Proteomes" id="UP000184543"/>
    </source>
</evidence>
<dbReference type="Gene3D" id="2.160.20.10">
    <property type="entry name" value="Single-stranded right-handed beta-helix, Pectin lyase-like"/>
    <property type="match status" value="1"/>
</dbReference>
<dbReference type="Gene3D" id="2.120.10.10">
    <property type="match status" value="1"/>
</dbReference>
<dbReference type="EMBL" id="FQYU01000001">
    <property type="protein sequence ID" value="SHI58894.1"/>
    <property type="molecule type" value="Genomic_DNA"/>
</dbReference>
<sequence>MKQIVLSVIIVLFTTANSSAQQLAFPTAEGYGKYTRGGRGGQVYEVTNLNDSGQGSLRAAVEASGPRTVVFRVSGNIELKSPLRIKNPYITIAGQTAPGEGICLKNHPLNIDADEVIVRYIRVRPGDVSGEDYDAVSSRYVKNIILDHISASWSVDETMSIYHCDSITVQWSLVSESMFKSNHVKGTHGFGGIWGSNHGTYHHNLLAHHTSRNPRMASGAGNTDYRNNVIYNWGYQSLYGGEKQQKGNDKFNFSTFNIVGNYYKPGPATAPGEVSHRIASPSSRSDEDYGKWYIADNFMEGSPKVSENNWNDGVHTDIPLEKVKLDEPWASMPIRQQPAEAAYGAVLQEVGASLPKRDAIDSRIIEETLGGFATYEGEAYKMLKKVGDKSKITGIIDSQNDVGGWPELKSLPAPKDSDHDGMPDAWERKNKLDPNDPSDGKADQDNDGYTNLEEYLNELVVLGNAKLAAQSPSKKAIVSEAFVFTEQPTRDCHASSILELENGDLLCVWFGGTREGHPDVKLWMSRKPKGAAWQAPVVVYDGDGKTLFNPVLVQLKGGDIQVYFVGPTINDGQVITSKDKGQTWGRPKKLPKGFVGPIVNKPIYLNDGTIIAGASLQDGPGRRVHVERSVDNGKTWTKTKPINDPVNTKHQIIQPTFLVHSQKKIQMLARSNGSGEDTKIAQSWSGDGGLTWSPVSDTNLPNNNSAIDAITLADGRHLLVYNHSTRLDPLGGRKGRGILTVAISDDGINWKAAAVLEYRTGAVQYSYPAVIQTKDGLVHITYSWHRKRIKHVVLDPTRFEPYPIEEGQWPKDRMPWILSREEENASTKSEVLN</sequence>
<feature type="signal peptide" evidence="4">
    <location>
        <begin position="1"/>
        <end position="20"/>
    </location>
</feature>
<dbReference type="RefSeq" id="WP_170863106.1">
    <property type="nucleotide sequence ID" value="NZ_FQYU01000001.1"/>
</dbReference>
<organism evidence="6 7">
    <name type="scientific">Pseudozobellia thermophila</name>
    <dbReference type="NCBI Taxonomy" id="192903"/>
    <lineage>
        <taxon>Bacteria</taxon>
        <taxon>Pseudomonadati</taxon>
        <taxon>Bacteroidota</taxon>
        <taxon>Flavobacteriia</taxon>
        <taxon>Flavobacteriales</taxon>
        <taxon>Flavobacteriaceae</taxon>
        <taxon>Pseudozobellia</taxon>
    </lineage>
</organism>
<dbReference type="InterPro" id="IPR011040">
    <property type="entry name" value="Sialidase"/>
</dbReference>
<reference evidence="7" key="1">
    <citation type="submission" date="2016-11" db="EMBL/GenBank/DDBJ databases">
        <authorList>
            <person name="Varghese N."/>
            <person name="Submissions S."/>
        </authorList>
    </citation>
    <scope>NUCLEOTIDE SEQUENCE [LARGE SCALE GENOMIC DNA]</scope>
    <source>
        <strain evidence="7">DSM 19858</strain>
    </source>
</reference>
<dbReference type="SUPFAM" id="SSF50939">
    <property type="entry name" value="Sialidases"/>
    <property type="match status" value="1"/>
</dbReference>
<keyword evidence="4" id="KW-0732">Signal</keyword>
<dbReference type="AlphaFoldDB" id="A0A1M6CDQ5"/>
<protein>
    <submittedName>
        <fullName evidence="6">Predicted neuraminidase (Sialidase)</fullName>
    </submittedName>
</protein>
<keyword evidence="7" id="KW-1185">Reference proteome</keyword>
<dbReference type="InterPro" id="IPR036278">
    <property type="entry name" value="Sialidase_sf"/>
</dbReference>
<feature type="region of interest" description="Disordered" evidence="3">
    <location>
        <begin position="403"/>
        <end position="448"/>
    </location>
</feature>
<proteinExistence type="predicted"/>
<dbReference type="STRING" id="192903.SAMN04488513_101724"/>
<dbReference type="SUPFAM" id="SSF51126">
    <property type="entry name" value="Pectin lyase-like"/>
    <property type="match status" value="1"/>
</dbReference>
<dbReference type="InterPro" id="IPR011050">
    <property type="entry name" value="Pectin_lyase_fold/virulence"/>
</dbReference>
<keyword evidence="1" id="KW-0479">Metal-binding</keyword>
<gene>
    <name evidence="6" type="ORF">SAMN04488513_101724</name>
</gene>
<evidence type="ECO:0000313" key="6">
    <source>
        <dbReference type="EMBL" id="SHI58894.1"/>
    </source>
</evidence>
<feature type="chain" id="PRO_5012838869" evidence="4">
    <location>
        <begin position="21"/>
        <end position="833"/>
    </location>
</feature>
<dbReference type="Pfam" id="PF13088">
    <property type="entry name" value="BNR_2"/>
    <property type="match status" value="1"/>
</dbReference>
<evidence type="ECO:0000259" key="5">
    <source>
        <dbReference type="Pfam" id="PF13088"/>
    </source>
</evidence>
<evidence type="ECO:0000256" key="3">
    <source>
        <dbReference type="SAM" id="MobiDB-lite"/>
    </source>
</evidence>
<dbReference type="CDD" id="cd15482">
    <property type="entry name" value="Sialidase_non-viral"/>
    <property type="match status" value="1"/>
</dbReference>
<accession>A0A1M6CDQ5</accession>
<feature type="compositionally biased region" description="Basic and acidic residues" evidence="3">
    <location>
        <begin position="415"/>
        <end position="444"/>
    </location>
</feature>
<dbReference type="PANTHER" id="PTHR42970:SF1">
    <property type="entry name" value="PECTATE LYASE C-RELATED"/>
    <property type="match status" value="1"/>
</dbReference>